<dbReference type="Pfam" id="PF01374">
    <property type="entry name" value="Glyco_hydro_46"/>
    <property type="match status" value="1"/>
</dbReference>
<name>A0A9W8CKP9_9FUNG</name>
<accession>A0A9W8CKP9</accession>
<dbReference type="InterPro" id="IPR023346">
    <property type="entry name" value="Lysozyme-like_dom_sf"/>
</dbReference>
<feature type="region of interest" description="Disordered" evidence="1">
    <location>
        <begin position="273"/>
        <end position="309"/>
    </location>
</feature>
<dbReference type="GO" id="GO:0005975">
    <property type="term" value="P:carbohydrate metabolic process"/>
    <property type="evidence" value="ECO:0007669"/>
    <property type="project" value="InterPro"/>
</dbReference>
<organism evidence="3 4">
    <name type="scientific">Coemansia asiatica</name>
    <dbReference type="NCBI Taxonomy" id="1052880"/>
    <lineage>
        <taxon>Eukaryota</taxon>
        <taxon>Fungi</taxon>
        <taxon>Fungi incertae sedis</taxon>
        <taxon>Zoopagomycota</taxon>
        <taxon>Kickxellomycotina</taxon>
        <taxon>Kickxellomycetes</taxon>
        <taxon>Kickxellales</taxon>
        <taxon>Kickxellaceae</taxon>
        <taxon>Coemansia</taxon>
    </lineage>
</organism>
<evidence type="ECO:0000313" key="3">
    <source>
        <dbReference type="EMBL" id="KAJ1648016.1"/>
    </source>
</evidence>
<sequence>MEFIKVGRLSIALVLFKFCRAVGLADCSKNLAFQLTNLFQLGEIQNDYGNCGVDDTGNGFSAGIVNFCTGTGDAWQVIQLYHKATGNDDEFTAYDSILQKYAEQGDGSTAGIENFCELWKQASKTQAFMDVQNQVVDELYFNPSQNYADSLNLTLSISRAQLYDTAISHGASESSNSLGGMIQLTNSRFGRDILGDTTALTIGNYKVDEVEWLREFLNVRAGYSVEGDATNSIYSYTYILEHGEYMWTDEITVLNNKNKETVISCANSYMPSVSESEASSKDGETSLVPKRVVSSRRAKVTSSQSTEDE</sequence>
<evidence type="ECO:0008006" key="5">
    <source>
        <dbReference type="Google" id="ProtNLM"/>
    </source>
</evidence>
<reference evidence="3" key="1">
    <citation type="submission" date="2022-07" db="EMBL/GenBank/DDBJ databases">
        <title>Phylogenomic reconstructions and comparative analyses of Kickxellomycotina fungi.</title>
        <authorList>
            <person name="Reynolds N.K."/>
            <person name="Stajich J.E."/>
            <person name="Barry K."/>
            <person name="Grigoriev I.V."/>
            <person name="Crous P."/>
            <person name="Smith M.E."/>
        </authorList>
    </citation>
    <scope>NUCLEOTIDE SEQUENCE</scope>
    <source>
        <strain evidence="3">NBRC 105413</strain>
    </source>
</reference>
<dbReference type="EMBL" id="JANBOH010000013">
    <property type="protein sequence ID" value="KAJ1648016.1"/>
    <property type="molecule type" value="Genomic_DNA"/>
</dbReference>
<comment type="caution">
    <text evidence="3">The sequence shown here is derived from an EMBL/GenBank/DDBJ whole genome shotgun (WGS) entry which is preliminary data.</text>
</comment>
<proteinExistence type="predicted"/>
<dbReference type="SUPFAM" id="SSF53955">
    <property type="entry name" value="Lysozyme-like"/>
    <property type="match status" value="1"/>
</dbReference>
<feature type="signal peptide" evidence="2">
    <location>
        <begin position="1"/>
        <end position="21"/>
    </location>
</feature>
<protein>
    <recommendedName>
        <fullName evidence="5">Lysozyme-like protein</fullName>
    </recommendedName>
</protein>
<evidence type="ECO:0000256" key="2">
    <source>
        <dbReference type="SAM" id="SignalP"/>
    </source>
</evidence>
<dbReference type="InterPro" id="IPR023099">
    <property type="entry name" value="Glyco_hydro_46_N"/>
</dbReference>
<keyword evidence="4" id="KW-1185">Reference proteome</keyword>
<feature type="chain" id="PRO_5040916711" description="Lysozyme-like protein" evidence="2">
    <location>
        <begin position="22"/>
        <end position="309"/>
    </location>
</feature>
<feature type="compositionally biased region" description="Polar residues" evidence="1">
    <location>
        <begin position="300"/>
        <end position="309"/>
    </location>
</feature>
<dbReference type="AlphaFoldDB" id="A0A9W8CKP9"/>
<evidence type="ECO:0000313" key="4">
    <source>
        <dbReference type="Proteomes" id="UP001145021"/>
    </source>
</evidence>
<dbReference type="Proteomes" id="UP001145021">
    <property type="component" value="Unassembled WGS sequence"/>
</dbReference>
<dbReference type="InterPro" id="IPR000400">
    <property type="entry name" value="Glyco_hydro_46"/>
</dbReference>
<dbReference type="Gene3D" id="3.30.386.10">
    <property type="entry name" value="Chitosanase, subunit A, domain 2"/>
    <property type="match status" value="1"/>
</dbReference>
<dbReference type="GO" id="GO:0016977">
    <property type="term" value="F:chitosanase activity"/>
    <property type="evidence" value="ECO:0007669"/>
    <property type="project" value="InterPro"/>
</dbReference>
<evidence type="ECO:0000256" key="1">
    <source>
        <dbReference type="SAM" id="MobiDB-lite"/>
    </source>
</evidence>
<dbReference type="Gene3D" id="1.20.141.10">
    <property type="entry name" value="Chitosanase, subunit A, domain 1"/>
    <property type="match status" value="1"/>
</dbReference>
<gene>
    <name evidence="3" type="ORF">LPJ64_000633</name>
</gene>
<dbReference type="GO" id="GO:0005576">
    <property type="term" value="C:extracellular region"/>
    <property type="evidence" value="ECO:0007669"/>
    <property type="project" value="InterPro"/>
</dbReference>
<keyword evidence="2" id="KW-0732">Signal</keyword>